<sequence>MAKLFKNHNLNLEIKVSLLRGYIFSILYYEVESWTLTEAMEKKLKAFEIWLYRKILRISWTDKITNETVLQRIGKEREEITLHNNNKSI</sequence>
<evidence type="ECO:0000313" key="2">
    <source>
        <dbReference type="Proteomes" id="UP001153709"/>
    </source>
</evidence>
<dbReference type="OrthoDB" id="8196546at2759"/>
<dbReference type="EMBL" id="OU898280">
    <property type="protein sequence ID" value="CAG9835208.1"/>
    <property type="molecule type" value="Genomic_DNA"/>
</dbReference>
<protein>
    <submittedName>
        <fullName evidence="1">Uncharacterized protein</fullName>
    </submittedName>
</protein>
<reference evidence="1" key="1">
    <citation type="submission" date="2022-01" db="EMBL/GenBank/DDBJ databases">
        <authorList>
            <person name="King R."/>
        </authorList>
    </citation>
    <scope>NUCLEOTIDE SEQUENCE</scope>
</reference>
<keyword evidence="2" id="KW-1185">Reference proteome</keyword>
<dbReference type="Proteomes" id="UP001153709">
    <property type="component" value="Chromosome 5"/>
</dbReference>
<dbReference type="AlphaFoldDB" id="A0A9N9XGE4"/>
<proteinExistence type="predicted"/>
<accession>A0A9N9XGE4</accession>
<name>A0A9N9XGE4_DIABA</name>
<gene>
    <name evidence="1" type="ORF">DIABBA_LOCUS8425</name>
</gene>
<evidence type="ECO:0000313" key="1">
    <source>
        <dbReference type="EMBL" id="CAG9835208.1"/>
    </source>
</evidence>
<organism evidence="1 2">
    <name type="scientific">Diabrotica balteata</name>
    <name type="common">Banded cucumber beetle</name>
    <dbReference type="NCBI Taxonomy" id="107213"/>
    <lineage>
        <taxon>Eukaryota</taxon>
        <taxon>Metazoa</taxon>
        <taxon>Ecdysozoa</taxon>
        <taxon>Arthropoda</taxon>
        <taxon>Hexapoda</taxon>
        <taxon>Insecta</taxon>
        <taxon>Pterygota</taxon>
        <taxon>Neoptera</taxon>
        <taxon>Endopterygota</taxon>
        <taxon>Coleoptera</taxon>
        <taxon>Polyphaga</taxon>
        <taxon>Cucujiformia</taxon>
        <taxon>Chrysomeloidea</taxon>
        <taxon>Chrysomelidae</taxon>
        <taxon>Galerucinae</taxon>
        <taxon>Diabroticina</taxon>
        <taxon>Diabroticites</taxon>
        <taxon>Diabrotica</taxon>
    </lineage>
</organism>